<dbReference type="EMBL" id="WHUW01000338">
    <property type="protein sequence ID" value="KAF8415359.1"/>
    <property type="molecule type" value="Genomic_DNA"/>
</dbReference>
<reference evidence="2" key="1">
    <citation type="submission" date="2019-10" db="EMBL/GenBank/DDBJ databases">
        <authorList>
            <consortium name="DOE Joint Genome Institute"/>
            <person name="Kuo A."/>
            <person name="Miyauchi S."/>
            <person name="Kiss E."/>
            <person name="Drula E."/>
            <person name="Kohler A."/>
            <person name="Sanchez-Garcia M."/>
            <person name="Andreopoulos B."/>
            <person name="Barry K.W."/>
            <person name="Bonito G."/>
            <person name="Buee M."/>
            <person name="Carver A."/>
            <person name="Chen C."/>
            <person name="Cichocki N."/>
            <person name="Clum A."/>
            <person name="Culley D."/>
            <person name="Crous P.W."/>
            <person name="Fauchery L."/>
            <person name="Girlanda M."/>
            <person name="Hayes R."/>
            <person name="Keri Z."/>
            <person name="LaButti K."/>
            <person name="Lipzen A."/>
            <person name="Lombard V."/>
            <person name="Magnuson J."/>
            <person name="Maillard F."/>
            <person name="Morin E."/>
            <person name="Murat C."/>
            <person name="Nolan M."/>
            <person name="Ohm R."/>
            <person name="Pangilinan J."/>
            <person name="Pereira M."/>
            <person name="Perotto S."/>
            <person name="Peter M."/>
            <person name="Riley R."/>
            <person name="Sitrit Y."/>
            <person name="Stielow B."/>
            <person name="Szollosi G."/>
            <person name="Zifcakova L."/>
            <person name="Stursova M."/>
            <person name="Spatafora J.W."/>
            <person name="Tedersoo L."/>
            <person name="Vaario L.-M."/>
            <person name="Yamada A."/>
            <person name="Yan M."/>
            <person name="Wang P."/>
            <person name="Xu J."/>
            <person name="Bruns T."/>
            <person name="Baldrian P."/>
            <person name="Vilgalys R."/>
            <person name="Henrissat B."/>
            <person name="Grigoriev I.V."/>
            <person name="Hibbett D."/>
            <person name="Nagy L.G."/>
            <person name="Martin F.M."/>
        </authorList>
    </citation>
    <scope>NUCLEOTIDE SEQUENCE</scope>
    <source>
        <strain evidence="2">BED1</strain>
    </source>
</reference>
<evidence type="ECO:0000256" key="1">
    <source>
        <dbReference type="SAM" id="Phobius"/>
    </source>
</evidence>
<evidence type="ECO:0000313" key="3">
    <source>
        <dbReference type="Proteomes" id="UP001194468"/>
    </source>
</evidence>
<sequence>MHGKSALLMNLTSVLELVSTIMILSSVPIALSASLRTRGSTVFAVTLGEGDGCQYCHFCQICLRTGLCFGCQARKKSDAGEGDETGEGLKSLKVYERCERCRVWMCNECCSTARNGVMQCPHCHVWICGKCAGGWCHSCP</sequence>
<organism evidence="2 3">
    <name type="scientific">Boletus edulis BED1</name>
    <dbReference type="NCBI Taxonomy" id="1328754"/>
    <lineage>
        <taxon>Eukaryota</taxon>
        <taxon>Fungi</taxon>
        <taxon>Dikarya</taxon>
        <taxon>Basidiomycota</taxon>
        <taxon>Agaricomycotina</taxon>
        <taxon>Agaricomycetes</taxon>
        <taxon>Agaricomycetidae</taxon>
        <taxon>Boletales</taxon>
        <taxon>Boletineae</taxon>
        <taxon>Boletaceae</taxon>
        <taxon>Boletoideae</taxon>
        <taxon>Boletus</taxon>
    </lineage>
</organism>
<keyword evidence="1" id="KW-1133">Transmembrane helix</keyword>
<dbReference type="Proteomes" id="UP001194468">
    <property type="component" value="Unassembled WGS sequence"/>
</dbReference>
<evidence type="ECO:0000313" key="2">
    <source>
        <dbReference type="EMBL" id="KAF8415359.1"/>
    </source>
</evidence>
<keyword evidence="1" id="KW-0812">Transmembrane</keyword>
<dbReference type="AlphaFoldDB" id="A0AAD4G664"/>
<reference evidence="2" key="2">
    <citation type="journal article" date="2020" name="Nat. Commun.">
        <title>Large-scale genome sequencing of mycorrhizal fungi provides insights into the early evolution of symbiotic traits.</title>
        <authorList>
            <person name="Miyauchi S."/>
            <person name="Kiss E."/>
            <person name="Kuo A."/>
            <person name="Drula E."/>
            <person name="Kohler A."/>
            <person name="Sanchez-Garcia M."/>
            <person name="Morin E."/>
            <person name="Andreopoulos B."/>
            <person name="Barry K.W."/>
            <person name="Bonito G."/>
            <person name="Buee M."/>
            <person name="Carver A."/>
            <person name="Chen C."/>
            <person name="Cichocki N."/>
            <person name="Clum A."/>
            <person name="Culley D."/>
            <person name="Crous P.W."/>
            <person name="Fauchery L."/>
            <person name="Girlanda M."/>
            <person name="Hayes R.D."/>
            <person name="Keri Z."/>
            <person name="LaButti K."/>
            <person name="Lipzen A."/>
            <person name="Lombard V."/>
            <person name="Magnuson J."/>
            <person name="Maillard F."/>
            <person name="Murat C."/>
            <person name="Nolan M."/>
            <person name="Ohm R.A."/>
            <person name="Pangilinan J."/>
            <person name="Pereira M.F."/>
            <person name="Perotto S."/>
            <person name="Peter M."/>
            <person name="Pfister S."/>
            <person name="Riley R."/>
            <person name="Sitrit Y."/>
            <person name="Stielow J.B."/>
            <person name="Szollosi G."/>
            <person name="Zifcakova L."/>
            <person name="Stursova M."/>
            <person name="Spatafora J.W."/>
            <person name="Tedersoo L."/>
            <person name="Vaario L.M."/>
            <person name="Yamada A."/>
            <person name="Yan M."/>
            <person name="Wang P."/>
            <person name="Xu J."/>
            <person name="Bruns T."/>
            <person name="Baldrian P."/>
            <person name="Vilgalys R."/>
            <person name="Dunand C."/>
            <person name="Henrissat B."/>
            <person name="Grigoriev I.V."/>
            <person name="Hibbett D."/>
            <person name="Nagy L.G."/>
            <person name="Martin F.M."/>
        </authorList>
    </citation>
    <scope>NUCLEOTIDE SEQUENCE</scope>
    <source>
        <strain evidence="2">BED1</strain>
    </source>
</reference>
<accession>A0AAD4G664</accession>
<gene>
    <name evidence="2" type="ORF">L210DRAFT_2724813</name>
</gene>
<name>A0AAD4G664_BOLED</name>
<feature type="transmembrane region" description="Helical" evidence="1">
    <location>
        <begin position="6"/>
        <end position="31"/>
    </location>
</feature>
<proteinExistence type="predicted"/>
<protein>
    <submittedName>
        <fullName evidence="2">Uncharacterized protein</fullName>
    </submittedName>
</protein>
<keyword evidence="3" id="KW-1185">Reference proteome</keyword>
<comment type="caution">
    <text evidence="2">The sequence shown here is derived from an EMBL/GenBank/DDBJ whole genome shotgun (WGS) entry which is preliminary data.</text>
</comment>
<keyword evidence="1" id="KW-0472">Membrane</keyword>